<dbReference type="InterPro" id="IPR036457">
    <property type="entry name" value="PPM-type-like_dom_sf"/>
</dbReference>
<dbReference type="EMBL" id="QYCY01000001">
    <property type="protein sequence ID" value="RLV77688.1"/>
    <property type="molecule type" value="Genomic_DNA"/>
</dbReference>
<dbReference type="SUPFAM" id="SSF55785">
    <property type="entry name" value="PYP-like sensor domain (PAS domain)"/>
    <property type="match status" value="1"/>
</dbReference>
<dbReference type="InterPro" id="IPR003594">
    <property type="entry name" value="HATPase_dom"/>
</dbReference>
<dbReference type="SMART" id="SM00331">
    <property type="entry name" value="PP2C_SIG"/>
    <property type="match status" value="1"/>
</dbReference>
<dbReference type="InterPro" id="IPR029016">
    <property type="entry name" value="GAF-like_dom_sf"/>
</dbReference>
<dbReference type="CDD" id="cd16936">
    <property type="entry name" value="HATPase_RsbW-like"/>
    <property type="match status" value="1"/>
</dbReference>
<dbReference type="AlphaFoldDB" id="A0A3L8RE32"/>
<dbReference type="Pfam" id="PF01590">
    <property type="entry name" value="GAF"/>
    <property type="match status" value="1"/>
</dbReference>
<dbReference type="InterPro" id="IPR013656">
    <property type="entry name" value="PAS_4"/>
</dbReference>
<dbReference type="InterPro" id="IPR036890">
    <property type="entry name" value="HATPase_C_sf"/>
</dbReference>
<organism evidence="3 4">
    <name type="scientific">Streptomyces rapamycinicus (strain ATCC 29253 / DSM 41530 / NRRL 5491 / AYB-994)</name>
    <name type="common">Streptomyces hygroscopicus (strain ATCC 29253)</name>
    <dbReference type="NCBI Taxonomy" id="1343740"/>
    <lineage>
        <taxon>Bacteria</taxon>
        <taxon>Bacillati</taxon>
        <taxon>Actinomycetota</taxon>
        <taxon>Actinomycetes</taxon>
        <taxon>Kitasatosporales</taxon>
        <taxon>Streptomycetaceae</taxon>
        <taxon>Streptomyces</taxon>
        <taxon>Streptomyces violaceusniger group</taxon>
    </lineage>
</organism>
<dbReference type="InterPro" id="IPR052016">
    <property type="entry name" value="Bact_Sigma-Reg"/>
</dbReference>
<evidence type="ECO:0000259" key="2">
    <source>
        <dbReference type="SMART" id="SM00331"/>
    </source>
</evidence>
<evidence type="ECO:0000313" key="3">
    <source>
        <dbReference type="EMBL" id="RLV77688.1"/>
    </source>
</evidence>
<dbReference type="PANTHER" id="PTHR43156">
    <property type="entry name" value="STAGE II SPORULATION PROTEIN E-RELATED"/>
    <property type="match status" value="1"/>
</dbReference>
<dbReference type="InterPro" id="IPR035965">
    <property type="entry name" value="PAS-like_dom_sf"/>
</dbReference>
<dbReference type="InterPro" id="IPR003018">
    <property type="entry name" value="GAF"/>
</dbReference>
<dbReference type="FunFam" id="3.30.565.10:FF:000028">
    <property type="entry name" value="PAS sensor protein"/>
    <property type="match status" value="1"/>
</dbReference>
<dbReference type="InterPro" id="IPR000014">
    <property type="entry name" value="PAS"/>
</dbReference>
<dbReference type="GO" id="GO:0016791">
    <property type="term" value="F:phosphatase activity"/>
    <property type="evidence" value="ECO:0007669"/>
    <property type="project" value="TreeGrafter"/>
</dbReference>
<dbReference type="NCBIfam" id="TIGR00229">
    <property type="entry name" value="sensory_box"/>
    <property type="match status" value="1"/>
</dbReference>
<dbReference type="SUPFAM" id="SSF55781">
    <property type="entry name" value="GAF domain-like"/>
    <property type="match status" value="1"/>
</dbReference>
<dbReference type="Gene3D" id="3.30.565.10">
    <property type="entry name" value="Histidine kinase-like ATPase, C-terminal domain"/>
    <property type="match status" value="1"/>
</dbReference>
<dbReference type="Gene3D" id="3.30.450.40">
    <property type="match status" value="1"/>
</dbReference>
<name>A0A3L8RE32_STRRN</name>
<dbReference type="RefSeq" id="WP_158634857.1">
    <property type="nucleotide sequence ID" value="NC_022785.1"/>
</dbReference>
<dbReference type="InterPro" id="IPR001932">
    <property type="entry name" value="PPM-type_phosphatase-like_dom"/>
</dbReference>
<sequence length="680" mass="72410">MDALLDEGPVAISVYDSDLNFVLQNAQLRRISGLSDADRRRGLTVSDTMPGPEGGAIRRRQRDVLESGRPRTDQVHEDDHVWAESLFPLVSTAGEPFAVGHVILDVTERVRARERLALINDMSSRIGNELDLVQTADELADAAVPEFADSAQVDLLGSVLDGSELAPGPVAADAVLRRVACQSVGPEAGANHSGNGPCAIPPRILAQGSPVLLREPEPGGGSQMIMPLSARGITLGTVVFARWSRPEPFGEDDLLLAEQVAARAGACLDNARRYLCERAAALALQRSLLPRSESRQAVEVATRYMPASGPHGLGGDWFDVIPLSGARVALVMGDAVGDGLQAAVTMGRLRTAVRTLADLDLEPDELLNRLNDQACRFVSDHGVTGVPSRTDAPDRGVDGGGVAFDTSAAGSTCLYAVYDPISLRCVLASAGHPPPLLAAPGGKPEAVDLPVGPPLGASSLPFEAREIALPEGGTLALYTDGLLDHRDGGAANPERLRSVLARPDLTPEAICDAVVETMTTTAPDDDATLLVARLRTLGPDRLAVWDLHGESREVAGVRALVRRQLVEWGLEHLTFTTELVASELVTNAIRYGSAPVQLRLIRDQSLICEVSDGNSTSPHLRRARTTDEGGRGLLLVAQFTRSWGTRYARRGKTIWAAQSVQENEGDIAQDLSSLMESMPE</sequence>
<comment type="caution">
    <text evidence="3">The sequence shown here is derived from an EMBL/GenBank/DDBJ whole genome shotgun (WGS) entry which is preliminary data.</text>
</comment>
<dbReference type="Proteomes" id="UP000281594">
    <property type="component" value="Unassembled WGS sequence"/>
</dbReference>
<reference evidence="3 4" key="1">
    <citation type="journal article" date="2018" name="J. Biol. Chem.">
        <title>Discovery of the actinoplanic acid pathway in Streptomyces rapamycinicus reveals a genetically conserved synergism with rapamycin.</title>
        <authorList>
            <person name="Mrak P."/>
            <person name="Krastel P."/>
            <person name="Pivk Lukancic P."/>
            <person name="Tao J."/>
            <person name="Pistorius D."/>
            <person name="Moore C.M."/>
        </authorList>
    </citation>
    <scope>NUCLEOTIDE SEQUENCE [LARGE SCALE GENOMIC DNA]</scope>
    <source>
        <strain evidence="3 4">NRRL 5491</strain>
    </source>
</reference>
<dbReference type="PANTHER" id="PTHR43156:SF2">
    <property type="entry name" value="STAGE II SPORULATION PROTEIN E"/>
    <property type="match status" value="1"/>
</dbReference>
<dbReference type="Gene3D" id="3.30.450.20">
    <property type="entry name" value="PAS domain"/>
    <property type="match status" value="1"/>
</dbReference>
<proteinExistence type="predicted"/>
<protein>
    <recommendedName>
        <fullName evidence="2">PPM-type phosphatase domain-containing protein</fullName>
    </recommendedName>
</protein>
<keyword evidence="1" id="KW-0378">Hydrolase</keyword>
<dbReference type="STRING" id="1343740.M271_38690"/>
<feature type="domain" description="PPM-type phosphatase" evidence="2">
    <location>
        <begin position="298"/>
        <end position="534"/>
    </location>
</feature>
<dbReference type="Gene3D" id="3.60.40.10">
    <property type="entry name" value="PPM-type phosphatase domain"/>
    <property type="match status" value="1"/>
</dbReference>
<dbReference type="SUPFAM" id="SSF81606">
    <property type="entry name" value="PP2C-like"/>
    <property type="match status" value="1"/>
</dbReference>
<gene>
    <name evidence="3" type="ORF">D3C57_104925</name>
</gene>
<dbReference type="Pfam" id="PF08448">
    <property type="entry name" value="PAS_4"/>
    <property type="match status" value="1"/>
</dbReference>
<evidence type="ECO:0000313" key="4">
    <source>
        <dbReference type="Proteomes" id="UP000281594"/>
    </source>
</evidence>
<evidence type="ECO:0000256" key="1">
    <source>
        <dbReference type="ARBA" id="ARBA00022801"/>
    </source>
</evidence>
<accession>A0A3L8RE32</accession>
<dbReference type="Pfam" id="PF13581">
    <property type="entry name" value="HATPase_c_2"/>
    <property type="match status" value="1"/>
</dbReference>
<dbReference type="Pfam" id="PF07228">
    <property type="entry name" value="SpoIIE"/>
    <property type="match status" value="1"/>
</dbReference>